<keyword evidence="6 14" id="KW-0863">Zinc-finger</keyword>
<dbReference type="EC" id="5.6.2.-" evidence="14"/>
<proteinExistence type="inferred from homology"/>
<dbReference type="InterPro" id="IPR013826">
    <property type="entry name" value="Topo_IA_cen_sub3"/>
</dbReference>
<dbReference type="KEGG" id="pdl:Pyrde_1665"/>
<dbReference type="AlphaFoldDB" id="A0A0P0N4Z2"/>
<evidence type="ECO:0000259" key="20">
    <source>
        <dbReference type="PROSITE" id="PS52039"/>
    </source>
</evidence>
<comment type="cofactor">
    <cofactor evidence="14">
        <name>Zn(2+)</name>
        <dbReference type="ChEBI" id="CHEBI:29105"/>
    </cofactor>
    <text evidence="14">Binds 1 or 2 zinc ions per subunit.</text>
</comment>
<dbReference type="EMBL" id="CP013011">
    <property type="protein sequence ID" value="ALL01708.1"/>
    <property type="molecule type" value="Genomic_DNA"/>
</dbReference>
<keyword evidence="7 14" id="KW-0862">Zinc</keyword>
<evidence type="ECO:0000259" key="17">
    <source>
        <dbReference type="PROSITE" id="PS50880"/>
    </source>
</evidence>
<evidence type="ECO:0000256" key="9">
    <source>
        <dbReference type="ARBA" id="ARBA00023029"/>
    </source>
</evidence>
<dbReference type="Proteomes" id="UP000058613">
    <property type="component" value="Chromosome"/>
</dbReference>
<keyword evidence="3 14" id="KW-0963">Cytoplasm</keyword>
<comment type="catalytic activity">
    <reaction evidence="13 14 15">
        <text>ATP + H2O = ADP + phosphate + H(+)</text>
        <dbReference type="Rhea" id="RHEA:13065"/>
        <dbReference type="ChEBI" id="CHEBI:15377"/>
        <dbReference type="ChEBI" id="CHEBI:15378"/>
        <dbReference type="ChEBI" id="CHEBI:30616"/>
        <dbReference type="ChEBI" id="CHEBI:43474"/>
        <dbReference type="ChEBI" id="CHEBI:456216"/>
    </reaction>
</comment>
<evidence type="ECO:0000256" key="14">
    <source>
        <dbReference type="HAMAP-Rule" id="MF_01125"/>
    </source>
</evidence>
<comment type="miscellaneous">
    <text evidence="14">This enzyme is the only unique feature of hyperthermophilic bacteria/archaea known and seems to be essential for adaptation to life at high temperatures. It may play a role in stabilization of DNA at high temperatures.</text>
</comment>
<evidence type="ECO:0000313" key="22">
    <source>
        <dbReference type="Proteomes" id="UP000058613"/>
    </source>
</evidence>
<dbReference type="GO" id="GO:0003677">
    <property type="term" value="F:DNA binding"/>
    <property type="evidence" value="ECO:0007669"/>
    <property type="project" value="UniProtKB-UniRule"/>
</dbReference>
<reference evidence="21 22" key="1">
    <citation type="submission" date="2015-10" db="EMBL/GenBank/DDBJ databases">
        <title>Complete genome sequence of hyperthermophilic archaeon Pyrodictium delaneyi Su06.</title>
        <authorList>
            <person name="Jung J.-H."/>
            <person name="Lin J."/>
            <person name="Holden J.F."/>
            <person name="Park C.-S."/>
        </authorList>
    </citation>
    <scope>NUCLEOTIDE SEQUENCE [LARGE SCALE GENOMIC DNA]</scope>
    <source>
        <strain evidence="21 22">Su06</strain>
    </source>
</reference>
<dbReference type="GO" id="GO:0016887">
    <property type="term" value="F:ATP hydrolysis activity"/>
    <property type="evidence" value="ECO:0007669"/>
    <property type="project" value="RHEA"/>
</dbReference>
<feature type="active site" description="O-(5'-phospho-DNA)-tyrosine intermediate" evidence="14">
    <location>
        <position position="950"/>
    </location>
</feature>
<dbReference type="GO" id="GO:0008094">
    <property type="term" value="F:ATP-dependent activity, acting on DNA"/>
    <property type="evidence" value="ECO:0007669"/>
    <property type="project" value="UniProtKB-UniRule"/>
</dbReference>
<dbReference type="Gene3D" id="1.10.290.10">
    <property type="entry name" value="Topoisomerase I, domain 4"/>
    <property type="match status" value="1"/>
</dbReference>
<dbReference type="SMART" id="SM00437">
    <property type="entry name" value="TOP1Ac"/>
    <property type="match status" value="1"/>
</dbReference>
<keyword evidence="8 14" id="KW-0067">ATP-binding</keyword>
<dbReference type="GO" id="GO:0008270">
    <property type="term" value="F:zinc ion binding"/>
    <property type="evidence" value="ECO:0007669"/>
    <property type="project" value="UniProtKB-UniRule"/>
</dbReference>
<dbReference type="PROSITE" id="PS52036">
    <property type="entry name" value="ZF_RG_N"/>
    <property type="match status" value="1"/>
</dbReference>
<dbReference type="InterPro" id="IPR003601">
    <property type="entry name" value="Topo_IA_2"/>
</dbReference>
<evidence type="ECO:0000256" key="5">
    <source>
        <dbReference type="ARBA" id="ARBA00022741"/>
    </source>
</evidence>
<keyword evidence="5 14" id="KW-0547">Nucleotide-binding</keyword>
<keyword evidence="16" id="KW-0175">Coiled coil</keyword>
<dbReference type="InterPro" id="IPR013497">
    <property type="entry name" value="Topo_IA_cen"/>
</dbReference>
<evidence type="ECO:0000256" key="10">
    <source>
        <dbReference type="ARBA" id="ARBA00023125"/>
    </source>
</evidence>
<comment type="similarity">
    <text evidence="14">In the C-terminal section; belongs to the type IA topoisomerase family.</text>
</comment>
<comment type="subunit">
    <text evidence="2 14">Monomer.</text>
</comment>
<dbReference type="HAMAP" id="MF_01125">
    <property type="entry name" value="Reverse_gyrase"/>
    <property type="match status" value="1"/>
</dbReference>
<evidence type="ECO:0000313" key="21">
    <source>
        <dbReference type="EMBL" id="ALL01708.1"/>
    </source>
</evidence>
<dbReference type="Pfam" id="PF01131">
    <property type="entry name" value="Topoisom_bac"/>
    <property type="match status" value="1"/>
</dbReference>
<evidence type="ECO:0000256" key="1">
    <source>
        <dbReference type="ARBA" id="ARBA00004496"/>
    </source>
</evidence>
<feature type="domain" description="RG N-terminal-type" evidence="19">
    <location>
        <begin position="4"/>
        <end position="44"/>
    </location>
</feature>
<dbReference type="SMART" id="SM00493">
    <property type="entry name" value="TOPRIM"/>
    <property type="match status" value="1"/>
</dbReference>
<dbReference type="SMART" id="SM00487">
    <property type="entry name" value="DEXDc"/>
    <property type="match status" value="1"/>
</dbReference>
<feature type="domain" description="Toprim" evidence="17">
    <location>
        <begin position="623"/>
        <end position="787"/>
    </location>
</feature>
<dbReference type="InterPro" id="IPR040569">
    <property type="entry name" value="Znf_Rg"/>
</dbReference>
<dbReference type="PROSITE" id="PS52037">
    <property type="entry name" value="ZF_RG_C"/>
    <property type="match status" value="1"/>
</dbReference>
<dbReference type="STRING" id="1273541.Pyrde_1665"/>
<sequence>MTWTLLRPVYHGACPNCGGPAAADRLSRGLPCSQCISDDELSGLPSSYYELVEFIGRKLSEKNRLRGYWYLYSSVATLKEFESFFQKATGSSLWSAQRTWAKRLLQDESLAIVAPTGVGKTTLLSTYALYRASHGARVYYLLPTENLAMQIENKLKRLAAASGVEARIVSYYSGLSKQRREESLSAIEAGNYDVLVTTTGFLSRRWDMLESTRFDVVLVDDVDAILRNSKNIDKLLMLLGFDEEAIAIAYTLLKKKIAASIAKVSGHIKRYEQLLHEIEDLETKLSLKLLEKTPGQLVIASATGRAYGLKPKLFRELLGFDIGRVYDYTRSIANFYLVDGNPVEKIVDIVQRMGPGGLVFVAKRYGKDVARQIAERLNQAGIRAGLALAGRRVLDRFAMGEYDILVGVASYYGVIVRGIDMPHRILYTLFVGVPSQAMSADKALLSPFRIVRAAVELGIEGSEELARKLSKTSPGEQTALRIALSSGEQLEGRLAELLSELTEARRKVLRRLYEVLEPGSSLVVGGILYKHDGSEIIAIMPDAATYVQASGRASRMLGSIMTHGVSIIIESEEELIKLLSQRLRRYLDNVEFNKLDWNHVEEELEKARISRSKRVGRKVNIETCLIVVESPTKAKTIASFFGKPVRRRIGSIIVYETTFFNHLSGKIHVATITASAGHLYDLSIDGEGIHGVEVVDGEVRPVYKPIKRCLSCGHQFSSSSSMCPRCGSSNIVSKHDIVEALRQLASEAEVVYIATDPDVEGEKIAYDIKLFLQPYARGIKRIELHEITRSELMRALASPRDIDIRLAYAQIVRRIEDRWIGFGLSQHLWRVFGKHWLGAGRVQTPVLGWIIKRYEEWRANIGYNVYVKISEGPLLKLHYEDSSLARSIAREIETYGLKIIDVEETVTEISPPPPYTTESLIYDASRLMGYSAQKTMRIAQELFEAGLITYHRTDSTHVSGLGQSIAREYLASKENLNDFQPRSWGPQGHHEAIRPTKPIDGETLRKLIALGELRVPITMRESHYRLYDLIFRRFIASQARPARLVRRRIVLGSNESKLLAELEVYVAALEEGFHRYYPMPRVYPALADLRRGDVIGVERVVVKRGSTIYLYSHGDVVSLMKERGLGRPSTYAKIIDALNRHGYIIESKYRKRLIPTKLGIEVYEYLEANYNELVSEERTRKLNEEIEAIASGRISPLAVINELYNELEHLLEEPIILKPVKEMHAGHEV</sequence>
<evidence type="ECO:0000256" key="12">
    <source>
        <dbReference type="ARBA" id="ARBA00043976"/>
    </source>
</evidence>
<dbReference type="RefSeq" id="WP_055409889.1">
    <property type="nucleotide sequence ID" value="NZ_CP013011.1"/>
</dbReference>
<protein>
    <recommendedName>
        <fullName evidence="14 15">Reverse gyrase</fullName>
        <ecNumber evidence="14">5.6.2.-</ecNumber>
    </recommendedName>
</protein>
<dbReference type="Gene3D" id="1.10.460.10">
    <property type="entry name" value="Topoisomerase I, domain 2"/>
    <property type="match status" value="1"/>
</dbReference>
<evidence type="ECO:0000256" key="15">
    <source>
        <dbReference type="RuleBase" id="RU004026"/>
    </source>
</evidence>
<keyword evidence="10 14" id="KW-0238">DNA-binding</keyword>
<evidence type="ECO:0000256" key="13">
    <source>
        <dbReference type="ARBA" id="ARBA00049360"/>
    </source>
</evidence>
<dbReference type="PANTHER" id="PTHR43505:SF1">
    <property type="entry name" value="REVERSE GYRASE"/>
    <property type="match status" value="1"/>
</dbReference>
<dbReference type="InterPro" id="IPR013824">
    <property type="entry name" value="Topo_IA_cen_sub1"/>
</dbReference>
<dbReference type="SMART" id="SM00382">
    <property type="entry name" value="AAA"/>
    <property type="match status" value="1"/>
</dbReference>
<dbReference type="PROSITE" id="PS51192">
    <property type="entry name" value="HELICASE_ATP_BIND_1"/>
    <property type="match status" value="1"/>
</dbReference>
<dbReference type="InterPro" id="IPR003593">
    <property type="entry name" value="AAA+_ATPase"/>
</dbReference>
<dbReference type="PANTHER" id="PTHR43505">
    <property type="entry name" value="REVERSE GYRASE"/>
    <property type="match status" value="1"/>
</dbReference>
<dbReference type="GO" id="GO:0005737">
    <property type="term" value="C:cytoplasm"/>
    <property type="evidence" value="ECO:0007669"/>
    <property type="project" value="UniProtKB-SubCell"/>
</dbReference>
<dbReference type="PROSITE" id="PS52039">
    <property type="entry name" value="TOPO_IA_2"/>
    <property type="match status" value="1"/>
</dbReference>
<evidence type="ECO:0000256" key="16">
    <source>
        <dbReference type="SAM" id="Coils"/>
    </source>
</evidence>
<dbReference type="SMART" id="SM00436">
    <property type="entry name" value="TOP1Bc"/>
    <property type="match status" value="1"/>
</dbReference>
<dbReference type="GO" id="GO:0005524">
    <property type="term" value="F:ATP binding"/>
    <property type="evidence" value="ECO:0007669"/>
    <property type="project" value="UniProtKB-UniRule"/>
</dbReference>
<name>A0A0P0N4Z2_9CREN</name>
<evidence type="ECO:0000256" key="2">
    <source>
        <dbReference type="ARBA" id="ARBA00011245"/>
    </source>
</evidence>
<dbReference type="GeneID" id="26100005"/>
<feature type="domain" description="Topo IA-type catalytic" evidence="20">
    <location>
        <begin position="803"/>
        <end position="1211"/>
    </location>
</feature>
<comment type="function">
    <text evidence="14">Modifies the topological state of DNA by introducing positive supercoils in an ATP-dependent process, increasing the linking number in steps of +1. Binds to single-stranded DNA, transiently cleaves and then rejoins the ends, introducing a positive supercoil in the process. The scissile phosphodiester is attacked by the catalytic tyrosine of the enzyme, resulting in the formation of a DNA-(5'-phosphotyrosyl)-enzyme intermediate. Probably involved in rewinding DNA strands in regions of the chromosome that have opened up to allow replication, transcription, DNA repair and/or for DNA protection.</text>
</comment>
<dbReference type="Pfam" id="PF17915">
    <property type="entry name" value="zf_Rg"/>
    <property type="match status" value="1"/>
</dbReference>
<dbReference type="PATRIC" id="fig|1273541.4.peg.1775"/>
<dbReference type="InterPro" id="IPR005736">
    <property type="entry name" value="Reverse_gyrase"/>
</dbReference>
<evidence type="ECO:0000256" key="6">
    <source>
        <dbReference type="ARBA" id="ARBA00022771"/>
    </source>
</evidence>
<dbReference type="Gene3D" id="2.60.510.20">
    <property type="match status" value="1"/>
</dbReference>
<evidence type="ECO:0000259" key="19">
    <source>
        <dbReference type="PROSITE" id="PS52036"/>
    </source>
</evidence>
<dbReference type="OrthoDB" id="30963at2157"/>
<dbReference type="PROSITE" id="PS50880">
    <property type="entry name" value="TOPRIM"/>
    <property type="match status" value="1"/>
</dbReference>
<dbReference type="InterPro" id="IPR006171">
    <property type="entry name" value="TOPRIM_dom"/>
</dbReference>
<dbReference type="CDD" id="cd00186">
    <property type="entry name" value="TOP1Ac"/>
    <property type="match status" value="1"/>
</dbReference>
<keyword evidence="11 14" id="KW-0413">Isomerase</keyword>
<dbReference type="InterPro" id="IPR014001">
    <property type="entry name" value="Helicase_ATP-bd"/>
</dbReference>
<evidence type="ECO:0000256" key="11">
    <source>
        <dbReference type="ARBA" id="ARBA00023235"/>
    </source>
</evidence>
<comment type="domain">
    <text evidence="14">Introduction of positive supercoils requires the cooperation of both domains. The helicase-like domain probably does not directly unwind DNA, but more likely acts by driving ATP-dependent conformational changes within the whole enzyme. A beta hairpin in the 'latch' region of the N-terminal domain plays a regulatory role in the enzyme, repressing topoisomerase activity in the absence of ATP and preventing the enzyme from acting as an ATP-independent relaxing enzyme; it also helps to coordinate nucleotide hydrolysis by the ATPase domain with the supercoiling activity of the topoisomerase domain.</text>
</comment>
<dbReference type="InterPro" id="IPR023405">
    <property type="entry name" value="Topo_IA_core_domain"/>
</dbReference>
<dbReference type="SUPFAM" id="SSF52540">
    <property type="entry name" value="P-loop containing nucleoside triphosphate hydrolases"/>
    <property type="match status" value="2"/>
</dbReference>
<dbReference type="SUPFAM" id="SSF56712">
    <property type="entry name" value="Prokaryotic type I DNA topoisomerase"/>
    <property type="match status" value="1"/>
</dbReference>
<evidence type="ECO:0000256" key="3">
    <source>
        <dbReference type="ARBA" id="ARBA00022490"/>
    </source>
</evidence>
<comment type="similarity">
    <text evidence="12 14">In the N-terminal section; belongs to the DEAD box helicase family. DDVD subfamily.</text>
</comment>
<comment type="subcellular location">
    <subcellularLocation>
        <location evidence="1 14">Cytoplasm</location>
    </subcellularLocation>
</comment>
<dbReference type="PRINTS" id="PR00417">
    <property type="entry name" value="PRTPISMRASEI"/>
</dbReference>
<dbReference type="GO" id="GO:0006265">
    <property type="term" value="P:DNA topological change"/>
    <property type="evidence" value="ECO:0007669"/>
    <property type="project" value="UniProtKB-UniRule"/>
</dbReference>
<dbReference type="Gene3D" id="3.40.50.300">
    <property type="entry name" value="P-loop containing nucleotide triphosphate hydrolases"/>
    <property type="match status" value="3"/>
</dbReference>
<dbReference type="CDD" id="cd17924">
    <property type="entry name" value="DDXDc_reverse_gyrase"/>
    <property type="match status" value="1"/>
</dbReference>
<evidence type="ECO:0000259" key="18">
    <source>
        <dbReference type="PROSITE" id="PS51192"/>
    </source>
</evidence>
<dbReference type="InterPro" id="IPR003602">
    <property type="entry name" value="Topo_IA_DNA-bd_dom"/>
</dbReference>
<gene>
    <name evidence="14" type="primary">rgy</name>
    <name evidence="21" type="ORF">Pyrde_1665</name>
</gene>
<feature type="domain" description="Helicase ATP-binding" evidence="18">
    <location>
        <begin position="101"/>
        <end position="237"/>
    </location>
</feature>
<dbReference type="InterPro" id="IPR011545">
    <property type="entry name" value="DEAD/DEAH_box_helicase_dom"/>
</dbReference>
<evidence type="ECO:0000256" key="4">
    <source>
        <dbReference type="ARBA" id="ARBA00022723"/>
    </source>
</evidence>
<feature type="binding site" evidence="14">
    <location>
        <position position="97"/>
    </location>
    <ligand>
        <name>ATP</name>
        <dbReference type="ChEBI" id="CHEBI:30616"/>
    </ligand>
</feature>
<feature type="region of interest" description="Topoisomerase I" evidence="14">
    <location>
        <begin position="619"/>
        <end position="1229"/>
    </location>
</feature>
<dbReference type="Pfam" id="PF00270">
    <property type="entry name" value="DEAD"/>
    <property type="match status" value="1"/>
</dbReference>
<dbReference type="NCBIfam" id="TIGR01054">
    <property type="entry name" value="rgy"/>
    <property type="match status" value="1"/>
</dbReference>
<evidence type="ECO:0000256" key="7">
    <source>
        <dbReference type="ARBA" id="ARBA00022833"/>
    </source>
</evidence>
<keyword evidence="9 14" id="KW-0799">Topoisomerase</keyword>
<dbReference type="GO" id="GO:0006260">
    <property type="term" value="P:DNA replication"/>
    <property type="evidence" value="ECO:0007669"/>
    <property type="project" value="UniProtKB-UniRule"/>
</dbReference>
<dbReference type="Gene3D" id="3.40.50.140">
    <property type="match status" value="1"/>
</dbReference>
<dbReference type="InterPro" id="IPR027417">
    <property type="entry name" value="P-loop_NTPase"/>
</dbReference>
<keyword evidence="4 14" id="KW-0479">Metal-binding</keyword>
<dbReference type="GO" id="GO:0160097">
    <property type="term" value="F:reverse gyrase activity"/>
    <property type="evidence" value="ECO:0007669"/>
    <property type="project" value="UniProtKB-UniRule"/>
</dbReference>
<comment type="function">
    <text evidence="15">Modifies the topological state of DNA by introducing positive supercoils in an ATP-dependent process, increasing the linking number in steps of +1. Binds to single-stranded DNA, transiently cleaves and then rejoins the ends, introducing a positive supercoil in the process. The scissile phosphodiester is attacked by the catalytic tyrosine of the enzyme, resulting in the formation of a DNA-(5'-phosphotyrosyl)-enzyme intermediate. Involved in rewinding DNA strands in regions of the chromosome that have opened up to allow replication, transcription, DNA repair and/or for DNA protection.</text>
</comment>
<keyword evidence="14" id="KW-0378">Hydrolase</keyword>
<organism evidence="21 22">
    <name type="scientific">Pyrodictium delaneyi</name>
    <dbReference type="NCBI Taxonomy" id="1273541"/>
    <lineage>
        <taxon>Archaea</taxon>
        <taxon>Thermoproteota</taxon>
        <taxon>Thermoprotei</taxon>
        <taxon>Desulfurococcales</taxon>
        <taxon>Pyrodictiaceae</taxon>
        <taxon>Pyrodictium</taxon>
    </lineage>
</organism>
<feature type="coiled-coil region" evidence="16">
    <location>
        <begin position="264"/>
        <end position="291"/>
    </location>
</feature>
<dbReference type="Pfam" id="PF01751">
    <property type="entry name" value="Toprim"/>
    <property type="match status" value="1"/>
</dbReference>
<evidence type="ECO:0000256" key="8">
    <source>
        <dbReference type="ARBA" id="ARBA00022840"/>
    </source>
</evidence>
<accession>A0A0P0N4Z2</accession>